<dbReference type="SUPFAM" id="SSF51735">
    <property type="entry name" value="NAD(P)-binding Rossmann-fold domains"/>
    <property type="match status" value="1"/>
</dbReference>
<dbReference type="InterPro" id="IPR036291">
    <property type="entry name" value="NAD(P)-bd_dom_sf"/>
</dbReference>
<keyword evidence="4" id="KW-0862">Zinc</keyword>
<comment type="caution">
    <text evidence="7">The sequence shown here is derived from an EMBL/GenBank/DDBJ whole genome shotgun (WGS) entry which is preliminary data.</text>
</comment>
<evidence type="ECO:0000256" key="5">
    <source>
        <dbReference type="ARBA" id="ARBA00023002"/>
    </source>
</evidence>
<dbReference type="GO" id="GO:0016491">
    <property type="term" value="F:oxidoreductase activity"/>
    <property type="evidence" value="ECO:0007669"/>
    <property type="project" value="UniProtKB-KW"/>
</dbReference>
<comment type="cofactor">
    <cofactor evidence="1">
        <name>Zn(2+)</name>
        <dbReference type="ChEBI" id="CHEBI:29105"/>
    </cofactor>
</comment>
<reference evidence="7" key="1">
    <citation type="journal article" date="2020" name="mSystems">
        <title>Genome- and Community-Level Interaction Insights into Carbon Utilization and Element Cycling Functions of Hydrothermarchaeota in Hydrothermal Sediment.</title>
        <authorList>
            <person name="Zhou Z."/>
            <person name="Liu Y."/>
            <person name="Xu W."/>
            <person name="Pan J."/>
            <person name="Luo Z.H."/>
            <person name="Li M."/>
        </authorList>
    </citation>
    <scope>NUCLEOTIDE SEQUENCE [LARGE SCALE GENOMIC DNA]</scope>
    <source>
        <strain evidence="7">SpSt-853</strain>
    </source>
</reference>
<evidence type="ECO:0000256" key="4">
    <source>
        <dbReference type="ARBA" id="ARBA00022833"/>
    </source>
</evidence>
<evidence type="ECO:0000256" key="2">
    <source>
        <dbReference type="ARBA" id="ARBA00008072"/>
    </source>
</evidence>
<dbReference type="Pfam" id="PF08240">
    <property type="entry name" value="ADH_N"/>
    <property type="match status" value="1"/>
</dbReference>
<dbReference type="PANTHER" id="PTHR43350:SF2">
    <property type="entry name" value="GROES-LIKE ZINC-BINDING ALCOHOL DEHYDROGENASE FAMILY PROTEIN"/>
    <property type="match status" value="1"/>
</dbReference>
<organism evidence="7">
    <name type="scientific">Desulfobacca acetoxidans</name>
    <dbReference type="NCBI Taxonomy" id="60893"/>
    <lineage>
        <taxon>Bacteria</taxon>
        <taxon>Pseudomonadati</taxon>
        <taxon>Thermodesulfobacteriota</taxon>
        <taxon>Desulfobaccia</taxon>
        <taxon>Desulfobaccales</taxon>
        <taxon>Desulfobaccaceae</taxon>
        <taxon>Desulfobacca</taxon>
    </lineage>
</organism>
<dbReference type="CDD" id="cd08242">
    <property type="entry name" value="MDR_like"/>
    <property type="match status" value="1"/>
</dbReference>
<dbReference type="SUPFAM" id="SSF50129">
    <property type="entry name" value="GroES-like"/>
    <property type="match status" value="1"/>
</dbReference>
<dbReference type="PANTHER" id="PTHR43350">
    <property type="entry name" value="NAD-DEPENDENT ALCOHOL DEHYDROGENASE"/>
    <property type="match status" value="1"/>
</dbReference>
<evidence type="ECO:0000259" key="6">
    <source>
        <dbReference type="Pfam" id="PF08240"/>
    </source>
</evidence>
<evidence type="ECO:0000256" key="3">
    <source>
        <dbReference type="ARBA" id="ARBA00022723"/>
    </source>
</evidence>
<proteinExistence type="inferred from homology"/>
<dbReference type="Gene3D" id="3.40.50.720">
    <property type="entry name" value="NAD(P)-binding Rossmann-like Domain"/>
    <property type="match status" value="1"/>
</dbReference>
<dbReference type="InterPro" id="IPR011032">
    <property type="entry name" value="GroES-like_sf"/>
</dbReference>
<dbReference type="Gene3D" id="3.90.180.10">
    <property type="entry name" value="Medium-chain alcohol dehydrogenases, catalytic domain"/>
    <property type="match status" value="1"/>
</dbReference>
<evidence type="ECO:0000256" key="1">
    <source>
        <dbReference type="ARBA" id="ARBA00001947"/>
    </source>
</evidence>
<evidence type="ECO:0000313" key="7">
    <source>
        <dbReference type="EMBL" id="HGZ11509.1"/>
    </source>
</evidence>
<feature type="domain" description="Alcohol dehydrogenase-like N-terminal" evidence="6">
    <location>
        <begin position="21"/>
        <end position="125"/>
    </location>
</feature>
<comment type="similarity">
    <text evidence="2">Belongs to the zinc-containing alcohol dehydrogenase family.</text>
</comment>
<accession>A0A7C5ALL9</accession>
<keyword evidence="5" id="KW-0560">Oxidoreductase</keyword>
<protein>
    <submittedName>
        <fullName evidence="7">Alcohol dehydrogenase</fullName>
    </submittedName>
</protein>
<dbReference type="EMBL" id="DTKJ01000036">
    <property type="protein sequence ID" value="HGZ11509.1"/>
    <property type="molecule type" value="Genomic_DNA"/>
</dbReference>
<dbReference type="GO" id="GO:0046872">
    <property type="term" value="F:metal ion binding"/>
    <property type="evidence" value="ECO:0007669"/>
    <property type="project" value="UniProtKB-KW"/>
</dbReference>
<gene>
    <name evidence="7" type="ORF">ENW48_04775</name>
</gene>
<dbReference type="InterPro" id="IPR013154">
    <property type="entry name" value="ADH-like_N"/>
</dbReference>
<sequence length="317" mass="34042">MKALWFDGALKLVEKPIPKPKPGEALVKLRLGGVCRTDLEVLKGYHDFHGILGHEFVGEVVGPPESPLLGQRVVGEISLSCGTCERCRRGLARHCLKRRVLGLKDKDGAFAEYFTLPEENLHPVPSGLPDELAVFTEPLAAALAVEEAAPGGTGERVLVIGDGVLGLLVSFTQALRGRETHLAGHYREHLCLAEAYGVITWLAAELSMTEFDLVVEASGSPSGLELALGRVRPQGTVVLKSTYADRFALRPAQLVVPEVRLVGSRCGPFQAALRLLQRGGLDTRPLISKVFSLTEGPRALKLAGEPGILKVLLSMGN</sequence>
<name>A0A7C5ALL9_9BACT</name>
<keyword evidence="3" id="KW-0479">Metal-binding</keyword>
<dbReference type="AlphaFoldDB" id="A0A7C5ALL9"/>